<dbReference type="Proteomes" id="UP001151760">
    <property type="component" value="Unassembled WGS sequence"/>
</dbReference>
<comment type="caution">
    <text evidence="2">The sequence shown here is derived from an EMBL/GenBank/DDBJ whole genome shotgun (WGS) entry which is preliminary data.</text>
</comment>
<reference evidence="2" key="2">
    <citation type="submission" date="2022-01" db="EMBL/GenBank/DDBJ databases">
        <authorList>
            <person name="Yamashiro T."/>
            <person name="Shiraishi A."/>
            <person name="Satake H."/>
            <person name="Nakayama K."/>
        </authorList>
    </citation>
    <scope>NUCLEOTIDE SEQUENCE</scope>
</reference>
<evidence type="ECO:0000256" key="1">
    <source>
        <dbReference type="SAM" id="MobiDB-lite"/>
    </source>
</evidence>
<evidence type="ECO:0000313" key="2">
    <source>
        <dbReference type="EMBL" id="GJS63099.1"/>
    </source>
</evidence>
<sequence>MAGDDVNNNQVEQLKNSLKEFRETVQNSLQQITQTLATLTTHENDKRHNLGGPRLSRGGRNDHPQIQRIQQQGEDSDVEDEFEDGWNEGRRFVQRGAREFDYRQRAKDVPTFHSSMNVEDFLDWMSELDTFFKFYEIPMRSRVDLVAYKLKGGAQS</sequence>
<reference evidence="2" key="1">
    <citation type="journal article" date="2022" name="Int. J. Mol. Sci.">
        <title>Draft Genome of Tanacetum Coccineum: Genomic Comparison of Closely Related Tanacetum-Family Plants.</title>
        <authorList>
            <person name="Yamashiro T."/>
            <person name="Shiraishi A."/>
            <person name="Nakayama K."/>
            <person name="Satake H."/>
        </authorList>
    </citation>
    <scope>NUCLEOTIDE SEQUENCE</scope>
</reference>
<evidence type="ECO:0000313" key="3">
    <source>
        <dbReference type="Proteomes" id="UP001151760"/>
    </source>
</evidence>
<keyword evidence="3" id="KW-1185">Reference proteome</keyword>
<proteinExistence type="predicted"/>
<gene>
    <name evidence="2" type="ORF">Tco_0677663</name>
</gene>
<dbReference type="EMBL" id="BQNB010009406">
    <property type="protein sequence ID" value="GJS63099.1"/>
    <property type="molecule type" value="Genomic_DNA"/>
</dbReference>
<name>A0ABQ4XCV0_9ASTR</name>
<protein>
    <submittedName>
        <fullName evidence="2">Uncharacterized protein</fullName>
    </submittedName>
</protein>
<accession>A0ABQ4XCV0</accession>
<feature type="region of interest" description="Disordered" evidence="1">
    <location>
        <begin position="38"/>
        <end position="82"/>
    </location>
</feature>
<organism evidence="2 3">
    <name type="scientific">Tanacetum coccineum</name>
    <dbReference type="NCBI Taxonomy" id="301880"/>
    <lineage>
        <taxon>Eukaryota</taxon>
        <taxon>Viridiplantae</taxon>
        <taxon>Streptophyta</taxon>
        <taxon>Embryophyta</taxon>
        <taxon>Tracheophyta</taxon>
        <taxon>Spermatophyta</taxon>
        <taxon>Magnoliopsida</taxon>
        <taxon>eudicotyledons</taxon>
        <taxon>Gunneridae</taxon>
        <taxon>Pentapetalae</taxon>
        <taxon>asterids</taxon>
        <taxon>campanulids</taxon>
        <taxon>Asterales</taxon>
        <taxon>Asteraceae</taxon>
        <taxon>Asteroideae</taxon>
        <taxon>Anthemideae</taxon>
        <taxon>Anthemidinae</taxon>
        <taxon>Tanacetum</taxon>
    </lineage>
</organism>